<organism evidence="1 2">
    <name type="scientific">Aquimarina mytili</name>
    <dbReference type="NCBI Taxonomy" id="874423"/>
    <lineage>
        <taxon>Bacteria</taxon>
        <taxon>Pseudomonadati</taxon>
        <taxon>Bacteroidota</taxon>
        <taxon>Flavobacteriia</taxon>
        <taxon>Flavobacteriales</taxon>
        <taxon>Flavobacteriaceae</taxon>
        <taxon>Aquimarina</taxon>
    </lineage>
</organism>
<evidence type="ECO:0000313" key="2">
    <source>
        <dbReference type="Proteomes" id="UP000651057"/>
    </source>
</evidence>
<dbReference type="Gene3D" id="3.40.50.10600">
    <property type="entry name" value="SpoIIaa-like domains"/>
    <property type="match status" value="1"/>
</dbReference>
<keyword evidence="2" id="KW-1185">Reference proteome</keyword>
<dbReference type="AlphaFoldDB" id="A0A937A6V5"/>
<reference evidence="1" key="1">
    <citation type="submission" date="2021-01" db="EMBL/GenBank/DDBJ databases">
        <authorList>
            <person name="Zhong Y.L."/>
        </authorList>
    </citation>
    <scope>NUCLEOTIDE SEQUENCE</scope>
    <source>
        <strain evidence="1">KCTC 23302</strain>
    </source>
</reference>
<dbReference type="EMBL" id="JAERQJ010000015">
    <property type="protein sequence ID" value="MBL0685955.1"/>
    <property type="molecule type" value="Genomic_DNA"/>
</dbReference>
<dbReference type="InterPro" id="IPR038396">
    <property type="entry name" value="SpoIIAA-like_sf"/>
</dbReference>
<dbReference type="InterPro" id="IPR036513">
    <property type="entry name" value="STAS_dom_sf"/>
</dbReference>
<comment type="caution">
    <text evidence="1">The sequence shown here is derived from an EMBL/GenBank/DDBJ whole genome shotgun (WGS) entry which is preliminary data.</text>
</comment>
<name>A0A937A6V5_9FLAO</name>
<accession>A0A937A6V5</accession>
<evidence type="ECO:0000313" key="1">
    <source>
        <dbReference type="EMBL" id="MBL0685955.1"/>
    </source>
</evidence>
<sequence length="125" mass="14593">MIKFYNLDFCTAELYNDYAIVVMKQGVTVSPKYIGTFLKIVNKHYKNKPFVYISHRINSYSVNPATHLQSSKVPSLIGVAVVSDDPLQKIQTKVEKPFFEKEFKHFNTIEEALKWKDQIIKKYID</sequence>
<dbReference type="RefSeq" id="WP_201924431.1">
    <property type="nucleotide sequence ID" value="NZ_BAABAX010000016.1"/>
</dbReference>
<dbReference type="Proteomes" id="UP000651057">
    <property type="component" value="Unassembled WGS sequence"/>
</dbReference>
<gene>
    <name evidence="1" type="ORF">JJQ60_20675</name>
</gene>
<protein>
    <submittedName>
        <fullName evidence="1">STAS/SEC14 domain-containing protein</fullName>
    </submittedName>
</protein>
<proteinExistence type="predicted"/>
<dbReference type="SUPFAM" id="SSF52091">
    <property type="entry name" value="SpoIIaa-like"/>
    <property type="match status" value="1"/>
</dbReference>